<keyword evidence="2" id="KW-0238">DNA-binding</keyword>
<evidence type="ECO:0000256" key="2">
    <source>
        <dbReference type="ARBA" id="ARBA00023125"/>
    </source>
</evidence>
<dbReference type="PANTHER" id="PTHR47893">
    <property type="entry name" value="REGULATORY PROTEIN PCHR"/>
    <property type="match status" value="1"/>
</dbReference>
<dbReference type="Gene3D" id="1.10.10.60">
    <property type="entry name" value="Homeodomain-like"/>
    <property type="match status" value="2"/>
</dbReference>
<evidence type="ECO:0000256" key="3">
    <source>
        <dbReference type="ARBA" id="ARBA00023163"/>
    </source>
</evidence>
<dbReference type="Pfam" id="PF12833">
    <property type="entry name" value="HTH_18"/>
    <property type="match status" value="1"/>
</dbReference>
<comment type="caution">
    <text evidence="5">The sequence shown here is derived from an EMBL/GenBank/DDBJ whole genome shotgun (WGS) entry which is preliminary data.</text>
</comment>
<reference evidence="5" key="1">
    <citation type="submission" date="2023-07" db="EMBL/GenBank/DDBJ databases">
        <authorList>
            <person name="Aktuganov G."/>
            <person name="Boyko T."/>
            <person name="Delegan Y."/>
            <person name="Galimzianova N."/>
            <person name="Gilvanova E."/>
            <person name="Korobov V."/>
            <person name="Kuzmina L."/>
            <person name="Melentiev A."/>
            <person name="Milman P."/>
            <person name="Ryabova A."/>
            <person name="Stupak E."/>
            <person name="Yasakov T."/>
            <person name="Zharikova N."/>
            <person name="Zhurenko E."/>
        </authorList>
    </citation>
    <scope>NUCLEOTIDE SEQUENCE</scope>
    <source>
        <strain evidence="5">IB-739</strain>
    </source>
</reference>
<dbReference type="InterPro" id="IPR018060">
    <property type="entry name" value="HTH_AraC"/>
</dbReference>
<protein>
    <submittedName>
        <fullName evidence="5">AraC family transcriptional regulator</fullName>
    </submittedName>
</protein>
<dbReference type="EMBL" id="JAUMKJ010000016">
    <property type="protein sequence ID" value="MDO3678226.1"/>
    <property type="molecule type" value="Genomic_DNA"/>
</dbReference>
<dbReference type="SUPFAM" id="SSF46689">
    <property type="entry name" value="Homeodomain-like"/>
    <property type="match status" value="2"/>
</dbReference>
<dbReference type="PROSITE" id="PS01124">
    <property type="entry name" value="HTH_ARAC_FAMILY_2"/>
    <property type="match status" value="1"/>
</dbReference>
<dbReference type="RefSeq" id="WP_302878783.1">
    <property type="nucleotide sequence ID" value="NZ_JARLKN010000042.1"/>
</dbReference>
<evidence type="ECO:0000256" key="1">
    <source>
        <dbReference type="ARBA" id="ARBA00023015"/>
    </source>
</evidence>
<accession>A0ABT8VBA7</accession>
<feature type="domain" description="HTH araC/xylS-type" evidence="4">
    <location>
        <begin position="232"/>
        <end position="330"/>
    </location>
</feature>
<dbReference type="InterPro" id="IPR053142">
    <property type="entry name" value="PchR_regulatory_protein"/>
</dbReference>
<gene>
    <name evidence="5" type="ORF">Q3C12_14540</name>
</gene>
<sequence>MSKTGLANHDGMESFVIERSSIREGFQRIEEAGKCDYVLSEGIGQGYARLISSVNRVHITDFEMTFHRKLEIESVSNAAYVDLFFCLGEGAEWDIMGKTNERFDFETDESFLLSNAKGKERCTIEPGKKYRFMGVKLHPVTFQTILKNIFKEDDYARNGGLREIFGKYPMTPAVKVILQQIRNCRYDKSLRNVYMEGKLLELMATYVGEAVLQNGITNGSANLSRQDMIGIRKAKEILDHNLAASVSLSELSKLVCLNEYKLKKGFKEMFGQSVHAYVIDQRLEKARLLFEEQGLSVSDAAFQVGYGNLSFFTLSFRKKFGVNPGDYLRHVVKYSMN</sequence>
<dbReference type="SMART" id="SM00342">
    <property type="entry name" value="HTH_ARAC"/>
    <property type="match status" value="1"/>
</dbReference>
<name>A0ABT8VBA7_9BACL</name>
<dbReference type="PRINTS" id="PR00032">
    <property type="entry name" value="HTHARAC"/>
</dbReference>
<evidence type="ECO:0000313" key="6">
    <source>
        <dbReference type="Proteomes" id="UP001168883"/>
    </source>
</evidence>
<evidence type="ECO:0000259" key="4">
    <source>
        <dbReference type="PROSITE" id="PS01124"/>
    </source>
</evidence>
<keyword evidence="1" id="KW-0805">Transcription regulation</keyword>
<keyword evidence="3" id="KW-0804">Transcription</keyword>
<organism evidence="5 6">
    <name type="scientific">Paenibacillus ehimensis</name>
    <dbReference type="NCBI Taxonomy" id="79264"/>
    <lineage>
        <taxon>Bacteria</taxon>
        <taxon>Bacillati</taxon>
        <taxon>Bacillota</taxon>
        <taxon>Bacilli</taxon>
        <taxon>Bacillales</taxon>
        <taxon>Paenibacillaceae</taxon>
        <taxon>Paenibacillus</taxon>
    </lineage>
</organism>
<keyword evidence="6" id="KW-1185">Reference proteome</keyword>
<evidence type="ECO:0000313" key="5">
    <source>
        <dbReference type="EMBL" id="MDO3678226.1"/>
    </source>
</evidence>
<dbReference type="PANTHER" id="PTHR47893:SF1">
    <property type="entry name" value="REGULATORY PROTEIN PCHR"/>
    <property type="match status" value="1"/>
</dbReference>
<dbReference type="Proteomes" id="UP001168883">
    <property type="component" value="Unassembled WGS sequence"/>
</dbReference>
<dbReference type="InterPro" id="IPR009057">
    <property type="entry name" value="Homeodomain-like_sf"/>
</dbReference>
<dbReference type="InterPro" id="IPR020449">
    <property type="entry name" value="Tscrpt_reg_AraC-type_HTH"/>
</dbReference>
<proteinExistence type="predicted"/>